<gene>
    <name evidence="2" type="ORF">SAMN04489710_106177</name>
</gene>
<protein>
    <recommendedName>
        <fullName evidence="4">TraB family protein</fullName>
    </recommendedName>
</protein>
<keyword evidence="3" id="KW-1185">Reference proteome</keyword>
<dbReference type="CDD" id="cd14789">
    <property type="entry name" value="Tiki"/>
    <property type="match status" value="1"/>
</dbReference>
<feature type="chain" id="PRO_5011778613" description="TraB family protein" evidence="1">
    <location>
        <begin position="27"/>
        <end position="346"/>
    </location>
</feature>
<name>A0A1I1VB91_9BURK</name>
<dbReference type="PANTHER" id="PTHR40590:SF1">
    <property type="entry name" value="CYTOPLASMIC PROTEIN"/>
    <property type="match status" value="1"/>
</dbReference>
<dbReference type="EMBL" id="FOMQ01000006">
    <property type="protein sequence ID" value="SFD80159.1"/>
    <property type="molecule type" value="Genomic_DNA"/>
</dbReference>
<organism evidence="2 3">
    <name type="scientific">Paracidovorax konjaci</name>
    <dbReference type="NCBI Taxonomy" id="32040"/>
    <lineage>
        <taxon>Bacteria</taxon>
        <taxon>Pseudomonadati</taxon>
        <taxon>Pseudomonadota</taxon>
        <taxon>Betaproteobacteria</taxon>
        <taxon>Burkholderiales</taxon>
        <taxon>Comamonadaceae</taxon>
        <taxon>Paracidovorax</taxon>
    </lineage>
</organism>
<evidence type="ECO:0008006" key="4">
    <source>
        <dbReference type="Google" id="ProtNLM"/>
    </source>
</evidence>
<dbReference type="STRING" id="32040.SAMN04489710_106177"/>
<sequence>MAMARAAVLGRRAAACLWLLAAPVLAQPAAVPAEPAPRRADCPPVATPIDPAAIPQALREARDHGLLWRVEQGGRTSWLYGTLHAARRDWMLPGPTVLAAVQGSDRIALELDLLDPAVGAALQAAMRNPPGAAPLPPDLARRLAAQIDAACADPGLAALRPELQVASLVVMAARRDGIDPAYGIDLVLAGLARGLRKPVVSLESVELQVRALASDDPRETAAAVASGLEQLEGSAARDALTTLARAWADGRANLLESYGQWCDCLHTREEREGFERLVVGRNPGLARSIAAQHRAGHRVFAAVGALHMVGPQGLPALLARQGFRVERVQWPAGPAAAPARSAPPSR</sequence>
<keyword evidence="1" id="KW-0732">Signal</keyword>
<dbReference type="InterPro" id="IPR002816">
    <property type="entry name" value="TraB/PrgY/GumN_fam"/>
</dbReference>
<dbReference type="AlphaFoldDB" id="A0A1I1VB91"/>
<dbReference type="InterPro" id="IPR047111">
    <property type="entry name" value="YbaP-like"/>
</dbReference>
<dbReference type="Pfam" id="PF01963">
    <property type="entry name" value="TraB_PrgY_gumN"/>
    <property type="match status" value="1"/>
</dbReference>
<proteinExistence type="predicted"/>
<accession>A0A1I1VB91</accession>
<reference evidence="3" key="1">
    <citation type="submission" date="2016-10" db="EMBL/GenBank/DDBJ databases">
        <authorList>
            <person name="Varghese N."/>
            <person name="Submissions S."/>
        </authorList>
    </citation>
    <scope>NUCLEOTIDE SEQUENCE [LARGE SCALE GENOMIC DNA]</scope>
    <source>
        <strain evidence="3">DSM 7481</strain>
    </source>
</reference>
<dbReference type="PANTHER" id="PTHR40590">
    <property type="entry name" value="CYTOPLASMIC PROTEIN-RELATED"/>
    <property type="match status" value="1"/>
</dbReference>
<feature type="signal peptide" evidence="1">
    <location>
        <begin position="1"/>
        <end position="26"/>
    </location>
</feature>
<evidence type="ECO:0000313" key="2">
    <source>
        <dbReference type="EMBL" id="SFD80159.1"/>
    </source>
</evidence>
<dbReference type="Proteomes" id="UP000199517">
    <property type="component" value="Unassembled WGS sequence"/>
</dbReference>
<evidence type="ECO:0000313" key="3">
    <source>
        <dbReference type="Proteomes" id="UP000199517"/>
    </source>
</evidence>
<evidence type="ECO:0000256" key="1">
    <source>
        <dbReference type="SAM" id="SignalP"/>
    </source>
</evidence>